<keyword evidence="1" id="KW-0812">Transmembrane</keyword>
<sequence length="144" mass="16126">MEKGKLYLLMGNAERARIFFEINNSDTVRILKGWSYLEEANWENSVKEFSLVSNDTALAITAKRLTQYAAKADEEIVQKNALLSALFSSIVPGGGRFYTGRSGDGLFSFLTVAIPAIVSYIYWKEDRKRAFSIAIGFTAIFYIG</sequence>
<protein>
    <recommendedName>
        <fullName evidence="3">DUF5683 domain-containing protein</fullName>
    </recommendedName>
</protein>
<proteinExistence type="predicted"/>
<accession>X1HLX3</accession>
<dbReference type="EMBL" id="BARU01031068">
    <property type="protein sequence ID" value="GAH70457.1"/>
    <property type="molecule type" value="Genomic_DNA"/>
</dbReference>
<feature type="non-terminal residue" evidence="2">
    <location>
        <position position="144"/>
    </location>
</feature>
<dbReference type="AlphaFoldDB" id="X1HLX3"/>
<comment type="caution">
    <text evidence="2">The sequence shown here is derived from an EMBL/GenBank/DDBJ whole genome shotgun (WGS) entry which is preliminary data.</text>
</comment>
<gene>
    <name evidence="2" type="ORF">S03H2_49191</name>
</gene>
<reference evidence="2" key="1">
    <citation type="journal article" date="2014" name="Front. Microbiol.">
        <title>High frequency of phylogenetically diverse reductive dehalogenase-homologous genes in deep subseafloor sedimentary metagenomes.</title>
        <authorList>
            <person name="Kawai M."/>
            <person name="Futagami T."/>
            <person name="Toyoda A."/>
            <person name="Takaki Y."/>
            <person name="Nishi S."/>
            <person name="Hori S."/>
            <person name="Arai W."/>
            <person name="Tsubouchi T."/>
            <person name="Morono Y."/>
            <person name="Uchiyama I."/>
            <person name="Ito T."/>
            <person name="Fujiyama A."/>
            <person name="Inagaki F."/>
            <person name="Takami H."/>
        </authorList>
    </citation>
    <scope>NUCLEOTIDE SEQUENCE</scope>
    <source>
        <strain evidence="2">Expedition CK06-06</strain>
    </source>
</reference>
<keyword evidence="1" id="KW-0472">Membrane</keyword>
<organism evidence="2">
    <name type="scientific">marine sediment metagenome</name>
    <dbReference type="NCBI Taxonomy" id="412755"/>
    <lineage>
        <taxon>unclassified sequences</taxon>
        <taxon>metagenomes</taxon>
        <taxon>ecological metagenomes</taxon>
    </lineage>
</organism>
<keyword evidence="1" id="KW-1133">Transmembrane helix</keyword>
<name>X1HLX3_9ZZZZ</name>
<evidence type="ECO:0000256" key="1">
    <source>
        <dbReference type="SAM" id="Phobius"/>
    </source>
</evidence>
<feature type="transmembrane region" description="Helical" evidence="1">
    <location>
        <begin position="105"/>
        <end position="123"/>
    </location>
</feature>
<evidence type="ECO:0000313" key="2">
    <source>
        <dbReference type="EMBL" id="GAH70457.1"/>
    </source>
</evidence>
<evidence type="ECO:0008006" key="3">
    <source>
        <dbReference type="Google" id="ProtNLM"/>
    </source>
</evidence>